<evidence type="ECO:0000313" key="2">
    <source>
        <dbReference type="Proteomes" id="UP001596023"/>
    </source>
</evidence>
<keyword evidence="2" id="KW-1185">Reference proteome</keyword>
<reference evidence="2" key="1">
    <citation type="journal article" date="2019" name="Int. J. Syst. Evol. Microbiol.">
        <title>The Global Catalogue of Microorganisms (GCM) 10K type strain sequencing project: providing services to taxonomists for standard genome sequencing and annotation.</title>
        <authorList>
            <consortium name="The Broad Institute Genomics Platform"/>
            <consortium name="The Broad Institute Genome Sequencing Center for Infectious Disease"/>
            <person name="Wu L."/>
            <person name="Ma J."/>
        </authorList>
    </citation>
    <scope>NUCLEOTIDE SEQUENCE [LARGE SCALE GENOMIC DNA]</scope>
    <source>
        <strain evidence="2">CCUG 66188</strain>
    </source>
</reference>
<dbReference type="RefSeq" id="WP_379998352.1">
    <property type="nucleotide sequence ID" value="NZ_JBHSGN010000094.1"/>
</dbReference>
<dbReference type="Proteomes" id="UP001596023">
    <property type="component" value="Unassembled WGS sequence"/>
</dbReference>
<accession>A0ABV9KYC9</accession>
<evidence type="ECO:0000313" key="1">
    <source>
        <dbReference type="EMBL" id="MFC4675267.1"/>
    </source>
</evidence>
<dbReference type="EMBL" id="JBHSGN010000094">
    <property type="protein sequence ID" value="MFC4675267.1"/>
    <property type="molecule type" value="Genomic_DNA"/>
</dbReference>
<dbReference type="InterPro" id="IPR045788">
    <property type="entry name" value="MobC_2"/>
</dbReference>
<dbReference type="NCBIfam" id="NF041324">
    <property type="entry name" value="Bacteroid_MobA"/>
    <property type="match status" value="1"/>
</dbReference>
<comment type="caution">
    <text evidence="1">The sequence shown here is derived from an EMBL/GenBank/DDBJ whole genome shotgun (WGS) entry which is preliminary data.</text>
</comment>
<dbReference type="Pfam" id="PF19514">
    <property type="entry name" value="MobC_2"/>
    <property type="match status" value="1"/>
</dbReference>
<sequence length="134" mass="15935">MGRKTAKDPAIHKVNFRMNSSDYERLMRMFRESEQKNLSLFIISVMLNREMKVVKVDKSTMDYYMRLTTFYTQYQAVGNNYNQLVKAIKSNFGEKRGLAMLYRLEKTTIELISITKQLFALTDEFEKKYLAKKE</sequence>
<proteinExistence type="predicted"/>
<protein>
    <submittedName>
        <fullName evidence="1">Conjugal transfer protein MobA</fullName>
    </submittedName>
</protein>
<organism evidence="1 2">
    <name type="scientific">Dysgonomonas termitidis</name>
    <dbReference type="NCBI Taxonomy" id="1516126"/>
    <lineage>
        <taxon>Bacteria</taxon>
        <taxon>Pseudomonadati</taxon>
        <taxon>Bacteroidota</taxon>
        <taxon>Bacteroidia</taxon>
        <taxon>Bacteroidales</taxon>
        <taxon>Dysgonomonadaceae</taxon>
        <taxon>Dysgonomonas</taxon>
    </lineage>
</organism>
<name>A0ABV9KYC9_9BACT</name>
<gene>
    <name evidence="1" type="primary">mobA</name>
    <name evidence="1" type="ORF">ACFO6W_16335</name>
</gene>